<sequence length="265" mass="29603">MKMSGMTFIDPAAGRNQISLKELRELPAVWDTYDSTKHGPLPMSPFYPVVRHENWWGCGVSLSDLRALASSHGIPVAWVPSADVLRRLATMSHSHEEKLQVLIDARAEIIALCREKLDECTDDWLGDTAVVAEKALAALADGHHEAAACLALLGSEDLIYEMSHLTRRAKYKDLTDVAKQDPGGLFAHSHYVLAPLVTLYTDWWAKNDDPVPTALSRHAVVHRLPLEHLSEGHCLIAVMLLVSMVREAQQRYEQIRDDMMDHNTA</sequence>
<evidence type="ECO:0000313" key="1">
    <source>
        <dbReference type="EMBL" id="SEC32447.1"/>
    </source>
</evidence>
<accession>A0A1H4RKQ0</accession>
<keyword evidence="2" id="KW-1185">Reference proteome</keyword>
<protein>
    <submittedName>
        <fullName evidence="1">Uncharacterized protein</fullName>
    </submittedName>
</protein>
<dbReference type="AlphaFoldDB" id="A0A1H4RKQ0"/>
<organism evidence="1 2">
    <name type="scientific">Streptomyces melanosporofaciens</name>
    <dbReference type="NCBI Taxonomy" id="67327"/>
    <lineage>
        <taxon>Bacteria</taxon>
        <taxon>Bacillati</taxon>
        <taxon>Actinomycetota</taxon>
        <taxon>Actinomycetes</taxon>
        <taxon>Kitasatosporales</taxon>
        <taxon>Streptomycetaceae</taxon>
        <taxon>Streptomyces</taxon>
        <taxon>Streptomyces violaceusniger group</taxon>
    </lineage>
</organism>
<dbReference type="Proteomes" id="UP000198609">
    <property type="component" value="Unassembled WGS sequence"/>
</dbReference>
<gene>
    <name evidence="1" type="ORF">SAMN04490356_3716</name>
</gene>
<reference evidence="2" key="1">
    <citation type="submission" date="2016-10" db="EMBL/GenBank/DDBJ databases">
        <authorList>
            <person name="Varghese N."/>
            <person name="Submissions S."/>
        </authorList>
    </citation>
    <scope>NUCLEOTIDE SEQUENCE [LARGE SCALE GENOMIC DNA]</scope>
    <source>
        <strain evidence="2">DSM 40318</strain>
    </source>
</reference>
<name>A0A1H4RKQ0_STRMJ</name>
<proteinExistence type="predicted"/>
<dbReference type="EMBL" id="FNST01000002">
    <property type="protein sequence ID" value="SEC32447.1"/>
    <property type="molecule type" value="Genomic_DNA"/>
</dbReference>
<evidence type="ECO:0000313" key="2">
    <source>
        <dbReference type="Proteomes" id="UP000198609"/>
    </source>
</evidence>